<dbReference type="Proteomes" id="UP000276128">
    <property type="component" value="Unassembled WGS sequence"/>
</dbReference>
<feature type="domain" description="NodB homology" evidence="3">
    <location>
        <begin position="23"/>
        <end position="117"/>
    </location>
</feature>
<dbReference type="Gene3D" id="3.20.20.370">
    <property type="entry name" value="Glycoside hydrolase/deacetylase"/>
    <property type="match status" value="1"/>
</dbReference>
<dbReference type="GO" id="GO:0005576">
    <property type="term" value="C:extracellular region"/>
    <property type="evidence" value="ECO:0007669"/>
    <property type="project" value="UniProtKB-SubCell"/>
</dbReference>
<comment type="caution">
    <text evidence="4">The sequence shown here is derived from an EMBL/GenBank/DDBJ whole genome shotgun (WGS) entry which is preliminary data.</text>
</comment>
<evidence type="ECO:0000256" key="2">
    <source>
        <dbReference type="ARBA" id="ARBA00022729"/>
    </source>
</evidence>
<keyword evidence="2" id="KW-0732">Signal</keyword>
<dbReference type="Pfam" id="PF01522">
    <property type="entry name" value="Polysacc_deac_1"/>
    <property type="match status" value="1"/>
</dbReference>
<reference evidence="4 5" key="1">
    <citation type="submission" date="2018-12" db="EMBL/GenBank/DDBJ databases">
        <title>Bacillus ochoae sp. nov., Paenibacillus whitsoniae sp. nov., Paenibacillus spiritus sp. nov. Isolated from the Mars Exploration Rover during spacecraft assembly.</title>
        <authorList>
            <person name="Seuylemezian A."/>
            <person name="Vaishampayan P."/>
        </authorList>
    </citation>
    <scope>NUCLEOTIDE SEQUENCE [LARGE SCALE GENOMIC DNA]</scope>
    <source>
        <strain evidence="4 5">MER 54</strain>
    </source>
</reference>
<evidence type="ECO:0000256" key="1">
    <source>
        <dbReference type="ARBA" id="ARBA00004613"/>
    </source>
</evidence>
<evidence type="ECO:0000259" key="3">
    <source>
        <dbReference type="PROSITE" id="PS51677"/>
    </source>
</evidence>
<keyword evidence="5" id="KW-1185">Reference proteome</keyword>
<evidence type="ECO:0000313" key="4">
    <source>
        <dbReference type="EMBL" id="RTE04235.1"/>
    </source>
</evidence>
<dbReference type="AlphaFoldDB" id="A0A3S0CQS6"/>
<comment type="subcellular location">
    <subcellularLocation>
        <location evidence="1">Secreted</location>
    </subcellularLocation>
</comment>
<accession>A0A3S0CQS6</accession>
<sequence>MNFYRSLGGSKKESSQMKEIPDKLVVLTFDDALSNHATYVAPILKKYGFNATFFVCEFPPLSLDGGVPCPGFENKEFYMSWEQIAELNEAGFEIGNHTMHHRFVTIPREELLKEIQDLNLRCMENDIPVPISFCYPANVTSEESPSVLNEIRFQWARRGGESVYDPEVHHPLLIPSFEAPLKKDINEFAKMVNQAKEGKIIVLYFHGIPDLAHPWVSMEREAFEAYMEYLFKNDFKVFAMRELSNYMDPLELQAKIRLGI</sequence>
<dbReference type="PROSITE" id="PS51677">
    <property type="entry name" value="NODB"/>
    <property type="match status" value="1"/>
</dbReference>
<dbReference type="PANTHER" id="PTHR34216:SF3">
    <property type="entry name" value="POLY-BETA-1,6-N-ACETYL-D-GLUCOSAMINE N-DEACETYLASE"/>
    <property type="match status" value="1"/>
</dbReference>
<dbReference type="InterPro" id="IPR002509">
    <property type="entry name" value="NODB_dom"/>
</dbReference>
<dbReference type="InterPro" id="IPR051398">
    <property type="entry name" value="Polysacch_Deacetylase"/>
</dbReference>
<gene>
    <name evidence="4" type="ORF">EJQ19_26805</name>
</gene>
<organism evidence="4 5">
    <name type="scientific">Paenibacillus whitsoniae</name>
    <dbReference type="NCBI Taxonomy" id="2496558"/>
    <lineage>
        <taxon>Bacteria</taxon>
        <taxon>Bacillati</taxon>
        <taxon>Bacillota</taxon>
        <taxon>Bacilli</taxon>
        <taxon>Bacillales</taxon>
        <taxon>Paenibacillaceae</taxon>
        <taxon>Paenibacillus</taxon>
    </lineage>
</organism>
<protein>
    <submittedName>
        <fullName evidence="4">Polysaccharide deacetylase family protein</fullName>
    </submittedName>
</protein>
<dbReference type="SUPFAM" id="SSF88713">
    <property type="entry name" value="Glycoside hydrolase/deacetylase"/>
    <property type="match status" value="1"/>
</dbReference>
<dbReference type="EMBL" id="RXHU01000094">
    <property type="protein sequence ID" value="RTE04235.1"/>
    <property type="molecule type" value="Genomic_DNA"/>
</dbReference>
<dbReference type="InterPro" id="IPR011330">
    <property type="entry name" value="Glyco_hydro/deAcase_b/a-brl"/>
</dbReference>
<dbReference type="GO" id="GO:0005975">
    <property type="term" value="P:carbohydrate metabolic process"/>
    <property type="evidence" value="ECO:0007669"/>
    <property type="project" value="InterPro"/>
</dbReference>
<evidence type="ECO:0000313" key="5">
    <source>
        <dbReference type="Proteomes" id="UP000276128"/>
    </source>
</evidence>
<dbReference type="GO" id="GO:0016810">
    <property type="term" value="F:hydrolase activity, acting on carbon-nitrogen (but not peptide) bonds"/>
    <property type="evidence" value="ECO:0007669"/>
    <property type="project" value="InterPro"/>
</dbReference>
<proteinExistence type="predicted"/>
<name>A0A3S0CQS6_9BACL</name>
<dbReference type="OrthoDB" id="9778320at2"/>
<dbReference type="PANTHER" id="PTHR34216">
    <property type="match status" value="1"/>
</dbReference>
<dbReference type="CDD" id="cd10918">
    <property type="entry name" value="CE4_NodB_like_5s_6s"/>
    <property type="match status" value="1"/>
</dbReference>